<dbReference type="AlphaFoldDB" id="A0A6J5GZW9"/>
<sequence length="245" mass="28042">MRVIVLVVPMRVRQIDPRNPKVSETVPYESTRDTDVKNAESFVKERRAATEITNLPNMKSAIEEFLNKNKYKLTIKTCPKSAENEGASSCESQITVKFVIDFVTDPNETHHAQVNLYPTATRADSGNWGELNVQRDDKDTKWMLIPNEHVQQHETGHLFSFPDEYFDRGGAIHKKYINTQQQIDLALATASADKNMWQGIGRTTLMGPGVYDPGVKMPSYYLNRVRDWFGRQTGWDWKVVPHIEA</sequence>
<name>A0A6J5GZW9_9BURK</name>
<reference evidence="1 2" key="1">
    <citation type="submission" date="2020-04" db="EMBL/GenBank/DDBJ databases">
        <authorList>
            <person name="De Canck E."/>
        </authorList>
    </citation>
    <scope>NUCLEOTIDE SEQUENCE [LARGE SCALE GENOMIC DNA]</scope>
    <source>
        <strain evidence="1 2">LMG 28688</strain>
    </source>
</reference>
<gene>
    <name evidence="1" type="ORF">LMG28688_06953</name>
</gene>
<evidence type="ECO:0000313" key="2">
    <source>
        <dbReference type="Proteomes" id="UP000494119"/>
    </source>
</evidence>
<keyword evidence="2" id="KW-1185">Reference proteome</keyword>
<organism evidence="1 2">
    <name type="scientific">Paraburkholderia caffeinitolerans</name>
    <dbReference type="NCBI Taxonomy" id="1723730"/>
    <lineage>
        <taxon>Bacteria</taxon>
        <taxon>Pseudomonadati</taxon>
        <taxon>Pseudomonadota</taxon>
        <taxon>Betaproteobacteria</taxon>
        <taxon>Burkholderiales</taxon>
        <taxon>Burkholderiaceae</taxon>
        <taxon>Paraburkholderia</taxon>
    </lineage>
</organism>
<proteinExistence type="predicted"/>
<evidence type="ECO:0000313" key="1">
    <source>
        <dbReference type="EMBL" id="CAB3809285.1"/>
    </source>
</evidence>
<protein>
    <submittedName>
        <fullName evidence="1">Uncharacterized protein</fullName>
    </submittedName>
</protein>
<dbReference type="EMBL" id="CADIKL010000066">
    <property type="protein sequence ID" value="CAB3809285.1"/>
    <property type="molecule type" value="Genomic_DNA"/>
</dbReference>
<accession>A0A6J5GZW9</accession>
<dbReference type="Proteomes" id="UP000494119">
    <property type="component" value="Unassembled WGS sequence"/>
</dbReference>